<proteinExistence type="predicted"/>
<dbReference type="AlphaFoldDB" id="I4AGC3"/>
<accession>I4AGC3</accession>
<reference evidence="2" key="1">
    <citation type="submission" date="2012-06" db="EMBL/GenBank/DDBJ databases">
        <title>The complete genome of Flexibacter litoralis DSM 6794.</title>
        <authorList>
            <person name="Lucas S."/>
            <person name="Copeland A."/>
            <person name="Lapidus A."/>
            <person name="Glavina del Rio T."/>
            <person name="Dalin E."/>
            <person name="Tice H."/>
            <person name="Bruce D."/>
            <person name="Goodwin L."/>
            <person name="Pitluck S."/>
            <person name="Peters L."/>
            <person name="Ovchinnikova G."/>
            <person name="Lu M."/>
            <person name="Kyrpides N."/>
            <person name="Mavromatis K."/>
            <person name="Ivanova N."/>
            <person name="Brettin T."/>
            <person name="Detter J.C."/>
            <person name="Han C."/>
            <person name="Larimer F."/>
            <person name="Land M."/>
            <person name="Hauser L."/>
            <person name="Markowitz V."/>
            <person name="Cheng J.-F."/>
            <person name="Hugenholtz P."/>
            <person name="Woyke T."/>
            <person name="Wu D."/>
            <person name="Spring S."/>
            <person name="Lang E."/>
            <person name="Kopitz M."/>
            <person name="Brambilla E."/>
            <person name="Klenk H.-P."/>
            <person name="Eisen J.A."/>
        </authorList>
    </citation>
    <scope>NUCLEOTIDE SEQUENCE [LARGE SCALE GENOMIC DNA]</scope>
    <source>
        <strain evidence="2">ATCC 23117 / DSM 6794 / NBRC 15988 / NCIMB 1366 / Sio-4</strain>
    </source>
</reference>
<gene>
    <name evidence="1" type="ordered locus">Fleli_0541</name>
</gene>
<dbReference type="KEGG" id="fli:Fleli_0541"/>
<protein>
    <submittedName>
        <fullName evidence="1">Uncharacterized protein</fullName>
    </submittedName>
</protein>
<evidence type="ECO:0000313" key="2">
    <source>
        <dbReference type="Proteomes" id="UP000006054"/>
    </source>
</evidence>
<dbReference type="PROSITE" id="PS51257">
    <property type="entry name" value="PROKAR_LIPOPROTEIN"/>
    <property type="match status" value="1"/>
</dbReference>
<dbReference type="HOGENOM" id="CLU_849293_0_0_10"/>
<dbReference type="eggNOG" id="ENOG50331DD">
    <property type="taxonomic scope" value="Bacteria"/>
</dbReference>
<dbReference type="EMBL" id="CP003345">
    <property type="protein sequence ID" value="AFM03008.1"/>
    <property type="molecule type" value="Genomic_DNA"/>
</dbReference>
<dbReference type="RefSeq" id="WP_014796468.1">
    <property type="nucleotide sequence ID" value="NC_018018.1"/>
</dbReference>
<keyword evidence="2" id="KW-1185">Reference proteome</keyword>
<evidence type="ECO:0000313" key="1">
    <source>
        <dbReference type="EMBL" id="AFM03008.1"/>
    </source>
</evidence>
<dbReference type="OrthoDB" id="8605367at2"/>
<dbReference type="Proteomes" id="UP000006054">
    <property type="component" value="Chromosome"/>
</dbReference>
<name>I4AGC3_BERLS</name>
<organism evidence="1 2">
    <name type="scientific">Bernardetia litoralis (strain ATCC 23117 / DSM 6794 / NBRC 15988 / NCIMB 1366 / Fx l1 / Sio-4)</name>
    <name type="common">Flexibacter litoralis</name>
    <dbReference type="NCBI Taxonomy" id="880071"/>
    <lineage>
        <taxon>Bacteria</taxon>
        <taxon>Pseudomonadati</taxon>
        <taxon>Bacteroidota</taxon>
        <taxon>Cytophagia</taxon>
        <taxon>Cytophagales</taxon>
        <taxon>Bernardetiaceae</taxon>
        <taxon>Bernardetia</taxon>
    </lineage>
</organism>
<sequence length="327" mass="37605" precursor="true">MKIINLRSVLFLLFIVLSSGLLFSCRGTDKQETTKNEADSVAVKTETVIETVNPSEEYHTFVASLDTTQMSSSKKAVEKYKELYATATSEQADEGFLIFDRLYNSIAFNLDEQHYKNGAKNGKYDKYDQIAGIYNGYNDGKDAPPEMIAYNNELASHGFGIGMTEGSTFVLQNRDFLKDTFYDKVSEPMKSYLVQKNKEAKEMFSSDGGLLISPTRLAERVIWAEEFIKENPNFYSELMEELKASKKMYLTYLFEGMDNTPLFDYQTKQLNQDFEEAYQTITSSYSDTETAAMIKPYYEAIKNKNTKKQDELMTKYQAEDKIYKNEY</sequence>